<sequence>MYAMLMNLCHAPLSVVMLSTSRDMIMLQLSLNGGASPLNGNTLNQSIKMPTQLMTYHSSISSEPNLRIEYPAPRLVDSGKPQEQPPTHRPRCRHRKSPNRNLNRRLLRRR</sequence>
<evidence type="ECO:0000313" key="2">
    <source>
        <dbReference type="EMBL" id="KAL2036806.1"/>
    </source>
</evidence>
<keyword evidence="3" id="KW-1185">Reference proteome</keyword>
<gene>
    <name evidence="2" type="ORF">N7G274_010464</name>
</gene>
<dbReference type="EMBL" id="JBEFKJ010000050">
    <property type="protein sequence ID" value="KAL2036806.1"/>
    <property type="molecule type" value="Genomic_DNA"/>
</dbReference>
<evidence type="ECO:0000256" key="1">
    <source>
        <dbReference type="SAM" id="MobiDB-lite"/>
    </source>
</evidence>
<accession>A0ABR3ZV99</accession>
<evidence type="ECO:0000313" key="3">
    <source>
        <dbReference type="Proteomes" id="UP001590950"/>
    </source>
</evidence>
<organism evidence="2 3">
    <name type="scientific">Stereocaulon virgatum</name>
    <dbReference type="NCBI Taxonomy" id="373712"/>
    <lineage>
        <taxon>Eukaryota</taxon>
        <taxon>Fungi</taxon>
        <taxon>Dikarya</taxon>
        <taxon>Ascomycota</taxon>
        <taxon>Pezizomycotina</taxon>
        <taxon>Lecanoromycetes</taxon>
        <taxon>OSLEUM clade</taxon>
        <taxon>Lecanoromycetidae</taxon>
        <taxon>Lecanorales</taxon>
        <taxon>Lecanorineae</taxon>
        <taxon>Stereocaulaceae</taxon>
        <taxon>Stereocaulon</taxon>
    </lineage>
</organism>
<feature type="compositionally biased region" description="Basic residues" evidence="1">
    <location>
        <begin position="88"/>
        <end position="110"/>
    </location>
</feature>
<reference evidence="2 3" key="1">
    <citation type="submission" date="2024-09" db="EMBL/GenBank/DDBJ databases">
        <title>Rethinking Asexuality: The Enigmatic Case of Functional Sexual Genes in Lepraria (Stereocaulaceae).</title>
        <authorList>
            <person name="Doellman M."/>
            <person name="Sun Y."/>
            <person name="Barcenas-Pena A."/>
            <person name="Lumbsch H.T."/>
            <person name="Grewe F."/>
        </authorList>
    </citation>
    <scope>NUCLEOTIDE SEQUENCE [LARGE SCALE GENOMIC DNA]</scope>
    <source>
        <strain evidence="2 3">Mercado 3170</strain>
    </source>
</reference>
<comment type="caution">
    <text evidence="2">The sequence shown here is derived from an EMBL/GenBank/DDBJ whole genome shotgun (WGS) entry which is preliminary data.</text>
</comment>
<name>A0ABR3ZV99_9LECA</name>
<dbReference type="Proteomes" id="UP001590950">
    <property type="component" value="Unassembled WGS sequence"/>
</dbReference>
<feature type="region of interest" description="Disordered" evidence="1">
    <location>
        <begin position="70"/>
        <end position="110"/>
    </location>
</feature>
<proteinExistence type="predicted"/>
<protein>
    <submittedName>
        <fullName evidence="2">Uncharacterized protein</fullName>
    </submittedName>
</protein>